<dbReference type="InterPro" id="IPR043472">
    <property type="entry name" value="Macro_dom-like"/>
</dbReference>
<dbReference type="EMBL" id="JASNWA010000009">
    <property type="protein sequence ID" value="KAK3169314.1"/>
    <property type="molecule type" value="Genomic_DNA"/>
</dbReference>
<dbReference type="InterPro" id="IPR019261">
    <property type="entry name" value="PARG_cat_microbial"/>
</dbReference>
<reference evidence="2" key="1">
    <citation type="submission" date="2022-11" db="EMBL/GenBank/DDBJ databases">
        <title>Chromosomal genome sequence assembly and mating type (MAT) locus characterization of the leprose asexual lichenized fungus Lepraria neglecta (Nyl.) Erichsen.</title>
        <authorList>
            <person name="Allen J.L."/>
            <person name="Pfeffer B."/>
        </authorList>
    </citation>
    <scope>NUCLEOTIDE SEQUENCE</scope>
    <source>
        <strain evidence="2">Allen 5258</strain>
    </source>
</reference>
<evidence type="ECO:0000313" key="3">
    <source>
        <dbReference type="Proteomes" id="UP001276659"/>
    </source>
</evidence>
<dbReference type="Pfam" id="PF10021">
    <property type="entry name" value="PARG_cat_microb"/>
    <property type="match status" value="1"/>
</dbReference>
<feature type="domain" description="Microbial-type PARG catalytic" evidence="1">
    <location>
        <begin position="48"/>
        <end position="148"/>
    </location>
</feature>
<dbReference type="PANTHER" id="PTHR35596:SF2">
    <property type="entry name" value="MICROBIAL-TYPE PARG CATALYTIC DOMAIN-CONTAINING PROTEIN"/>
    <property type="match status" value="1"/>
</dbReference>
<comment type="caution">
    <text evidence="2">The sequence shown here is derived from an EMBL/GenBank/DDBJ whole genome shotgun (WGS) entry which is preliminary data.</text>
</comment>
<dbReference type="PANTHER" id="PTHR35596">
    <property type="entry name" value="DUF2263 DOMAIN-CONTAINING PROTEIN"/>
    <property type="match status" value="1"/>
</dbReference>
<name>A0AAE0DH58_9LECA</name>
<gene>
    <name evidence="2" type="ORF">OEA41_008697</name>
</gene>
<evidence type="ECO:0000259" key="1">
    <source>
        <dbReference type="Pfam" id="PF10021"/>
    </source>
</evidence>
<dbReference type="InterPro" id="IPR012664">
    <property type="entry name" value="CHP02452"/>
</dbReference>
<keyword evidence="3" id="KW-1185">Reference proteome</keyword>
<protein>
    <recommendedName>
        <fullName evidence="1">Microbial-type PARG catalytic domain-containing protein</fullName>
    </recommendedName>
</protein>
<dbReference type="AlphaFoldDB" id="A0AAE0DH58"/>
<dbReference type="NCBIfam" id="TIGR02452">
    <property type="entry name" value="TIGR02452 family protein"/>
    <property type="match status" value="1"/>
</dbReference>
<organism evidence="2 3">
    <name type="scientific">Lepraria neglecta</name>
    <dbReference type="NCBI Taxonomy" id="209136"/>
    <lineage>
        <taxon>Eukaryota</taxon>
        <taxon>Fungi</taxon>
        <taxon>Dikarya</taxon>
        <taxon>Ascomycota</taxon>
        <taxon>Pezizomycotina</taxon>
        <taxon>Lecanoromycetes</taxon>
        <taxon>OSLEUM clade</taxon>
        <taxon>Lecanoromycetidae</taxon>
        <taxon>Lecanorales</taxon>
        <taxon>Lecanorineae</taxon>
        <taxon>Stereocaulaceae</taxon>
        <taxon>Lepraria</taxon>
    </lineage>
</organism>
<dbReference type="Proteomes" id="UP001276659">
    <property type="component" value="Unassembled WGS sequence"/>
</dbReference>
<dbReference type="Gene3D" id="3.40.220.10">
    <property type="entry name" value="Leucine Aminopeptidase, subunit E, domain 1"/>
    <property type="match status" value="1"/>
</dbReference>
<sequence length="287" mass="31851">MPKKKVKLGDLASDAKKIYLPYIEVTYPQLPPSILYTDFPKLPAAGDSQGPKPKLLVTVIDRDPVDAALSWHGENVGGCKMEVKAIPVVSTANEEQPGGDWELATIGQEEDLCRRSNLTGALASPSRNSNYPIPSKGGIYSPSVVIFRSGATEQHTVWKEFKSLPIISVVPVRRPKLNEAGTEYVFDQEKELMRDKMRMVLRIAAHQQHKEICIGPFGIGPGMLNPAPLVATMWREILFEEFHGVFSSVVFAIESAADSYLRKEASTVFSVFKEEFDPSNIVKTNYR</sequence>
<evidence type="ECO:0000313" key="2">
    <source>
        <dbReference type="EMBL" id="KAK3169314.1"/>
    </source>
</evidence>
<accession>A0AAE0DH58</accession>
<proteinExistence type="predicted"/>